<dbReference type="OrthoDB" id="6077919at2759"/>
<dbReference type="Proteomes" id="UP000492820">
    <property type="component" value="Unassembled WGS sequence"/>
</dbReference>
<proteinExistence type="predicted"/>
<dbReference type="EMBL" id="LK028630">
    <property type="protein sequence ID" value="CDS24862.1"/>
    <property type="molecule type" value="Genomic_DNA"/>
</dbReference>
<organism evidence="2">
    <name type="scientific">Echinococcus granulosus</name>
    <name type="common">Hydatid tapeworm</name>
    <dbReference type="NCBI Taxonomy" id="6210"/>
    <lineage>
        <taxon>Eukaryota</taxon>
        <taxon>Metazoa</taxon>
        <taxon>Spiralia</taxon>
        <taxon>Lophotrochozoa</taxon>
        <taxon>Platyhelminthes</taxon>
        <taxon>Cestoda</taxon>
        <taxon>Eucestoda</taxon>
        <taxon>Cyclophyllidea</taxon>
        <taxon>Taeniidae</taxon>
        <taxon>Echinococcus</taxon>
        <taxon>Echinococcus granulosus group</taxon>
    </lineage>
</organism>
<feature type="transmembrane region" description="Helical" evidence="1">
    <location>
        <begin position="63"/>
        <end position="82"/>
    </location>
</feature>
<protein>
    <submittedName>
        <fullName evidence="4">Endo/exonuclease/phosphatase domain-containing protein</fullName>
    </submittedName>
</protein>
<reference evidence="2" key="2">
    <citation type="submission" date="2014-06" db="EMBL/GenBank/DDBJ databases">
        <authorList>
            <person name="Aslett M."/>
        </authorList>
    </citation>
    <scope>NUCLEOTIDE SEQUENCE</scope>
</reference>
<keyword evidence="1" id="KW-0472">Membrane</keyword>
<gene>
    <name evidence="2" type="ORF">EgrG_002004600</name>
</gene>
<reference evidence="2 3" key="1">
    <citation type="journal article" date="2013" name="Nature">
        <title>The genomes of four tapeworm species reveal adaptations to parasitism.</title>
        <authorList>
            <person name="Tsai I.J."/>
            <person name="Zarowiecki M."/>
            <person name="Holroyd N."/>
            <person name="Garciarrubio A."/>
            <person name="Sanchez-Flores A."/>
            <person name="Brooks K.L."/>
            <person name="Tracey A."/>
            <person name="Bobes R.J."/>
            <person name="Fragoso G."/>
            <person name="Sciutto E."/>
            <person name="Aslett M."/>
            <person name="Beasley H."/>
            <person name="Bennett H.M."/>
            <person name="Cai J."/>
            <person name="Camicia F."/>
            <person name="Clark R."/>
            <person name="Cucher M."/>
            <person name="De Silva N."/>
            <person name="Day T.A."/>
            <person name="Deplazes P."/>
            <person name="Estrada K."/>
            <person name="Fernandez C."/>
            <person name="Holland P.W."/>
            <person name="Hou J."/>
            <person name="Hu S."/>
            <person name="Huckvale T."/>
            <person name="Hung S.S."/>
            <person name="Kamenetzky L."/>
            <person name="Keane J.A."/>
            <person name="Kiss F."/>
            <person name="Koziol U."/>
            <person name="Lambert O."/>
            <person name="Liu K."/>
            <person name="Luo X."/>
            <person name="Luo Y."/>
            <person name="Macchiaroli N."/>
            <person name="Nichol S."/>
            <person name="Paps J."/>
            <person name="Parkinson J."/>
            <person name="Pouchkina-Stantcheva N."/>
            <person name="Riddiford N."/>
            <person name="Rosenzvit M."/>
            <person name="Salinas G."/>
            <person name="Wasmuth J.D."/>
            <person name="Zamanian M."/>
            <person name="Zheng Y."/>
            <person name="Cai X."/>
            <person name="Soberon X."/>
            <person name="Olson P.D."/>
            <person name="Laclette J.P."/>
            <person name="Brehm K."/>
            <person name="Berriman M."/>
            <person name="Garciarrubio A."/>
            <person name="Bobes R.J."/>
            <person name="Fragoso G."/>
            <person name="Sanchez-Flores A."/>
            <person name="Estrada K."/>
            <person name="Cevallos M.A."/>
            <person name="Morett E."/>
            <person name="Gonzalez V."/>
            <person name="Portillo T."/>
            <person name="Ochoa-Leyva A."/>
            <person name="Jose M.V."/>
            <person name="Sciutto E."/>
            <person name="Landa A."/>
            <person name="Jimenez L."/>
            <person name="Valdes V."/>
            <person name="Carrero J.C."/>
            <person name="Larralde C."/>
            <person name="Morales-Montor J."/>
            <person name="Limon-Lason J."/>
            <person name="Soberon X."/>
            <person name="Laclette J.P."/>
        </authorList>
    </citation>
    <scope>NUCLEOTIDE SEQUENCE [LARGE SCALE GENOMIC DNA]</scope>
</reference>
<sequence>KHIQNIHFGLGAVKKLNVEETSSTIDECSLKRGRNCSVCDTARHLSSIKNDENNHRWWCLSDGIGITVAVTLFTVTVIVQLFKLPPLDQAGTSNHRRKGRGPRRLVVAVLNLESDHVSCPILNRELASDSEKYG</sequence>
<reference evidence="4" key="3">
    <citation type="submission" date="2020-10" db="UniProtKB">
        <authorList>
            <consortium name="WormBaseParasite"/>
        </authorList>
    </citation>
    <scope>IDENTIFICATION</scope>
</reference>
<feature type="non-terminal residue" evidence="2">
    <location>
        <position position="1"/>
    </location>
</feature>
<dbReference type="WBParaSite" id="EgrG_002004600">
    <property type="protein sequence ID" value="EgrG_002004600"/>
    <property type="gene ID" value="EgrG_002004600"/>
</dbReference>
<evidence type="ECO:0000313" key="3">
    <source>
        <dbReference type="Proteomes" id="UP000492820"/>
    </source>
</evidence>
<evidence type="ECO:0000313" key="2">
    <source>
        <dbReference type="EMBL" id="CDS24862.1"/>
    </source>
</evidence>
<keyword evidence="1" id="KW-0812">Transmembrane</keyword>
<keyword evidence="1" id="KW-1133">Transmembrane helix</keyword>
<accession>A0A068WYG6</accession>
<evidence type="ECO:0000313" key="4">
    <source>
        <dbReference type="WBParaSite" id="EgrG_002004600"/>
    </source>
</evidence>
<evidence type="ECO:0000256" key="1">
    <source>
        <dbReference type="SAM" id="Phobius"/>
    </source>
</evidence>
<dbReference type="AlphaFoldDB" id="A0A068WYG6"/>
<name>A0A068WYG6_ECHGR</name>